<dbReference type="RefSeq" id="XP_011301276.1">
    <property type="nucleotide sequence ID" value="XM_011302974.1"/>
</dbReference>
<feature type="signal peptide" evidence="1">
    <location>
        <begin position="1"/>
        <end position="24"/>
    </location>
</feature>
<keyword evidence="2" id="KW-1185">Reference proteome</keyword>
<protein>
    <submittedName>
        <fullName evidence="3">Uncharacterized protein</fullName>
    </submittedName>
</protein>
<dbReference type="AlphaFoldDB" id="A0A9R1TZ22"/>
<proteinExistence type="predicted"/>
<reference evidence="3" key="1">
    <citation type="submission" date="2025-08" db="UniProtKB">
        <authorList>
            <consortium name="RefSeq"/>
        </authorList>
    </citation>
    <scope>IDENTIFICATION</scope>
    <source>
        <strain evidence="3">USDA-PBARC FA_bdor</strain>
        <tissue evidence="3">Whole organism</tissue>
    </source>
</reference>
<dbReference type="Proteomes" id="UP000694866">
    <property type="component" value="Unplaced"/>
</dbReference>
<evidence type="ECO:0000313" key="2">
    <source>
        <dbReference type="Proteomes" id="UP000694866"/>
    </source>
</evidence>
<keyword evidence="1" id="KW-0732">Signal</keyword>
<feature type="chain" id="PRO_5040356870" evidence="1">
    <location>
        <begin position="25"/>
        <end position="91"/>
    </location>
</feature>
<dbReference type="KEGG" id="fas:105265482"/>
<organism evidence="2 3">
    <name type="scientific">Fopius arisanus</name>
    <dbReference type="NCBI Taxonomy" id="64838"/>
    <lineage>
        <taxon>Eukaryota</taxon>
        <taxon>Metazoa</taxon>
        <taxon>Ecdysozoa</taxon>
        <taxon>Arthropoda</taxon>
        <taxon>Hexapoda</taxon>
        <taxon>Insecta</taxon>
        <taxon>Pterygota</taxon>
        <taxon>Neoptera</taxon>
        <taxon>Endopterygota</taxon>
        <taxon>Hymenoptera</taxon>
        <taxon>Apocrita</taxon>
        <taxon>Ichneumonoidea</taxon>
        <taxon>Braconidae</taxon>
        <taxon>Opiinae</taxon>
        <taxon>Fopius</taxon>
    </lineage>
</organism>
<dbReference type="GeneID" id="105265482"/>
<gene>
    <name evidence="3" type="primary">LOC105265482</name>
</gene>
<dbReference type="OrthoDB" id="7669890at2759"/>
<evidence type="ECO:0000256" key="1">
    <source>
        <dbReference type="SAM" id="SignalP"/>
    </source>
</evidence>
<name>A0A9R1TZ22_9HYME</name>
<accession>A0A9R1TZ22</accession>
<sequence>MTRRTDRLVLILIVGILYISFANGQARDPAAVKSDTTSNGVVGEVLLWVNPITKLLLEYVNAMLIRNRGVKLPCTLYNPTKWDWECTPVQK</sequence>
<evidence type="ECO:0000313" key="3">
    <source>
        <dbReference type="RefSeq" id="XP_011301276.1"/>
    </source>
</evidence>